<dbReference type="Gene3D" id="3.60.10.10">
    <property type="entry name" value="Endonuclease/exonuclease/phosphatase"/>
    <property type="match status" value="1"/>
</dbReference>
<dbReference type="EMBL" id="VVYF01000014">
    <property type="protein sequence ID" value="KAA5490554.1"/>
    <property type="molecule type" value="Genomic_DNA"/>
</dbReference>
<organism evidence="10 11">
    <name type="scientific">Bacteroides caccae</name>
    <dbReference type="NCBI Taxonomy" id="47678"/>
    <lineage>
        <taxon>Bacteria</taxon>
        <taxon>Pseudomonadati</taxon>
        <taxon>Bacteroidota</taxon>
        <taxon>Bacteroidia</taxon>
        <taxon>Bacteroidales</taxon>
        <taxon>Bacteroidaceae</taxon>
        <taxon>Bacteroides</taxon>
    </lineage>
</organism>
<dbReference type="RefSeq" id="WP_005680973.1">
    <property type="nucleotide sequence ID" value="NZ_CABMOQ010000006.1"/>
</dbReference>
<comment type="cofactor">
    <cofactor evidence="2">
        <name>Mg(2+)</name>
        <dbReference type="ChEBI" id="CHEBI:18420"/>
    </cofactor>
</comment>
<dbReference type="Proteomes" id="UP000491168">
    <property type="component" value="Unassembled WGS sequence"/>
</dbReference>
<gene>
    <name evidence="10" type="ORF">F2Y35_14170</name>
</gene>
<keyword evidence="6" id="KW-0378">Hydrolase</keyword>
<dbReference type="GO" id="GO:0046872">
    <property type="term" value="F:metal ion binding"/>
    <property type="evidence" value="ECO:0007669"/>
    <property type="project" value="UniProtKB-KW"/>
</dbReference>
<evidence type="ECO:0000256" key="8">
    <source>
        <dbReference type="ARBA" id="ARBA00023204"/>
    </source>
</evidence>
<dbReference type="InterPro" id="IPR036691">
    <property type="entry name" value="Endo/exonu/phosph_ase_sf"/>
</dbReference>
<evidence type="ECO:0000256" key="3">
    <source>
        <dbReference type="ARBA" id="ARBA00022722"/>
    </source>
</evidence>
<keyword evidence="3" id="KW-0540">Nuclease</keyword>
<dbReference type="SUPFAM" id="SSF56219">
    <property type="entry name" value="DNase I-like"/>
    <property type="match status" value="1"/>
</dbReference>
<feature type="domain" description="Endonuclease/exonuclease/phosphatase" evidence="9">
    <location>
        <begin position="66"/>
        <end position="299"/>
    </location>
</feature>
<keyword evidence="7" id="KW-0460">Magnesium</keyword>
<evidence type="ECO:0000259" key="9">
    <source>
        <dbReference type="Pfam" id="PF03372"/>
    </source>
</evidence>
<evidence type="ECO:0000256" key="2">
    <source>
        <dbReference type="ARBA" id="ARBA00001946"/>
    </source>
</evidence>
<keyword evidence="5" id="KW-0227">DNA damage</keyword>
<evidence type="ECO:0000256" key="7">
    <source>
        <dbReference type="ARBA" id="ARBA00022842"/>
    </source>
</evidence>
<dbReference type="PANTHER" id="PTHR15822">
    <property type="entry name" value="TRAF AND TNF RECEPTOR-ASSOCIATED PROTEIN"/>
    <property type="match status" value="1"/>
</dbReference>
<dbReference type="InterPro" id="IPR005135">
    <property type="entry name" value="Endo/exonuclease/phosphatase"/>
</dbReference>
<dbReference type="InterPro" id="IPR051547">
    <property type="entry name" value="TDP2-like"/>
</dbReference>
<name>A0A6A1JSW7_9BACE</name>
<dbReference type="PANTHER" id="PTHR15822:SF4">
    <property type="entry name" value="TYROSYL-DNA PHOSPHODIESTERASE 2"/>
    <property type="match status" value="1"/>
</dbReference>
<proteinExistence type="predicted"/>
<dbReference type="GO" id="GO:0006281">
    <property type="term" value="P:DNA repair"/>
    <property type="evidence" value="ECO:0007669"/>
    <property type="project" value="UniProtKB-KW"/>
</dbReference>
<evidence type="ECO:0000256" key="6">
    <source>
        <dbReference type="ARBA" id="ARBA00022801"/>
    </source>
</evidence>
<dbReference type="GeneID" id="75114469"/>
<evidence type="ECO:0000256" key="4">
    <source>
        <dbReference type="ARBA" id="ARBA00022723"/>
    </source>
</evidence>
<evidence type="ECO:0000313" key="10">
    <source>
        <dbReference type="EMBL" id="KAA5490554.1"/>
    </source>
</evidence>
<keyword evidence="4" id="KW-0479">Metal-binding</keyword>
<dbReference type="GO" id="GO:0016787">
    <property type="term" value="F:hydrolase activity"/>
    <property type="evidence" value="ECO:0007669"/>
    <property type="project" value="UniProtKB-KW"/>
</dbReference>
<protein>
    <recommendedName>
        <fullName evidence="9">Endonuclease/exonuclease/phosphatase domain-containing protein</fullName>
    </recommendedName>
</protein>
<evidence type="ECO:0000256" key="1">
    <source>
        <dbReference type="ARBA" id="ARBA00001936"/>
    </source>
</evidence>
<evidence type="ECO:0000313" key="11">
    <source>
        <dbReference type="Proteomes" id="UP000491168"/>
    </source>
</evidence>
<comment type="caution">
    <text evidence="10">The sequence shown here is derived from an EMBL/GenBank/DDBJ whole genome shotgun (WGS) entry which is preliminary data.</text>
</comment>
<keyword evidence="8" id="KW-0234">DNA repair</keyword>
<accession>A0A6A1JSW7</accession>
<dbReference type="GO" id="GO:0004518">
    <property type="term" value="F:nuclease activity"/>
    <property type="evidence" value="ECO:0007669"/>
    <property type="project" value="UniProtKB-KW"/>
</dbReference>
<dbReference type="Pfam" id="PF03372">
    <property type="entry name" value="Exo_endo_phos"/>
    <property type="match status" value="1"/>
</dbReference>
<sequence>MQYFILLSLPVLLCLSIIVIVILCFKKKWKVASVLMIVVLLFNWYFKIYAINFHSQNDSDNRFRILSYNIHSQGAYLDTSRYNPHILFEVIKKTDSDVILFQEYDTNRCAILRDSLLCLYPHFHYTVGTRSYGQNAIFSKYPIKSVSNISKNELINFYCIDYNSLPISIVNCHLESNNIGQLLQASKTKLVFFIKPKIYYSKLQQAKGIRSNQSLLISKAINSDVPFIVGGDFNDVCGSNCLSTLENKNLRDSWWFGGFGFGITYSDFNLLKFRLDHILYSEHFKCLYSEVQKENFSDHSLLISTFRIKK</sequence>
<dbReference type="AlphaFoldDB" id="A0A6A1JSW7"/>
<evidence type="ECO:0000256" key="5">
    <source>
        <dbReference type="ARBA" id="ARBA00022763"/>
    </source>
</evidence>
<comment type="cofactor">
    <cofactor evidence="1">
        <name>Mn(2+)</name>
        <dbReference type="ChEBI" id="CHEBI:29035"/>
    </cofactor>
</comment>
<reference evidence="10 11" key="1">
    <citation type="journal article" date="2019" name="Nat. Med.">
        <title>A library of human gut bacterial isolates paired with longitudinal multiomics data enables mechanistic microbiome research.</title>
        <authorList>
            <person name="Poyet M."/>
            <person name="Groussin M."/>
            <person name="Gibbons S.M."/>
            <person name="Avila-Pacheco J."/>
            <person name="Jiang X."/>
            <person name="Kearney S.M."/>
            <person name="Perrotta A.R."/>
            <person name="Berdy B."/>
            <person name="Zhao S."/>
            <person name="Lieberman T.D."/>
            <person name="Swanson P.K."/>
            <person name="Smith M."/>
            <person name="Roesemann S."/>
            <person name="Alexander J.E."/>
            <person name="Rich S.A."/>
            <person name="Livny J."/>
            <person name="Vlamakis H."/>
            <person name="Clish C."/>
            <person name="Bullock K."/>
            <person name="Deik A."/>
            <person name="Scott J."/>
            <person name="Pierce K.A."/>
            <person name="Xavier R.J."/>
            <person name="Alm E.J."/>
        </authorList>
    </citation>
    <scope>NUCLEOTIDE SEQUENCE [LARGE SCALE GENOMIC DNA]</scope>
    <source>
        <strain evidence="10 11">BIOML-A21</strain>
    </source>
</reference>